<feature type="region of interest" description="Disordered" evidence="3">
    <location>
        <begin position="1"/>
        <end position="20"/>
    </location>
</feature>
<feature type="domain" description="C3HC-type" evidence="4">
    <location>
        <begin position="47"/>
        <end position="149"/>
    </location>
</feature>
<dbReference type="InterPro" id="IPR012935">
    <property type="entry name" value="NuBaID_N"/>
</dbReference>
<sequence>MNGPCPGEATGVDPQDPPNEELINVKKTFLGEEEDEYTKSSRRYLQNEENYVNRIKTYNVWVQKPAHLSSLLLARNGFICENETTVRCEMCRCNFVYDKDTYSMYTKINDLCLLHLKNCPWKGKLMDLQIFHLDGESLKRDNLIREYQNVTTFLQNGTHDVPYIDIKKTFNDLLLLVKKHLTNEDSKKKFQLFNSYLELFKSHYIEIFKSHKKLVDRGMRLIRSNYKHLKNHVVDEAFLNSLTYDPLDVHAYINIVADANGTTQKPRHPNADLNMYFKIVNQLKNCEYEDVNIYKLIALFGWTYRTYPQGEDPNVTSEILYCRYCFREVNLSDYSTLSRSHNTMDLFKTSDIVLSGEVANLSVDQARDALERLIELAHGWVEMEEEDEGEEKDSEVRVGEQKEESEEETEEEAIEKEVVEKEKKEKPGEEINGVEQKGNEHVSDDAKSDSNDGSGSEAHATDGGGDHQENAQEQEGFSFKWSIKQFFLPKKSTDNAGKDDSASDVSPSECPSTSINQGALTPNGKGNPLRVKKRIKRKVQFKNMLSRIFLEVTSYTEDENLFSRGAHDCYVLRAGPHLAHLDKERTPAEDDEDRANCTDNTASCTDTAGITHKRTIRAFNLIENHRAFCPYMTEDLYSFSKITRLLFELVMSEFQRRYVMR</sequence>
<dbReference type="EMBL" id="KQ001673">
    <property type="protein sequence ID" value="KJP87544.1"/>
    <property type="molecule type" value="Genomic_DNA"/>
</dbReference>
<dbReference type="OMA" id="CKEVRGE"/>
<proteinExistence type="predicted"/>
<feature type="compositionally biased region" description="Basic and acidic residues" evidence="3">
    <location>
        <begin position="415"/>
        <end position="429"/>
    </location>
</feature>
<feature type="region of interest" description="Disordered" evidence="3">
    <location>
        <begin position="381"/>
        <end position="471"/>
    </location>
</feature>
<evidence type="ECO:0000259" key="4">
    <source>
        <dbReference type="Pfam" id="PF07967"/>
    </source>
</evidence>
<feature type="region of interest" description="Disordered" evidence="3">
    <location>
        <begin position="492"/>
        <end position="528"/>
    </location>
</feature>
<dbReference type="GeneID" id="24268162"/>
<feature type="compositionally biased region" description="Acidic residues" evidence="3">
    <location>
        <begin position="403"/>
        <end position="414"/>
    </location>
</feature>
<dbReference type="PANTHER" id="PTHR15835">
    <property type="entry name" value="NUCLEAR-INTERACTING PARTNER OF ALK"/>
    <property type="match status" value="1"/>
</dbReference>
<dbReference type="RefSeq" id="XP_012335894.1">
    <property type="nucleotide sequence ID" value="XM_012480471.1"/>
</dbReference>
<evidence type="ECO:0000313" key="5">
    <source>
        <dbReference type="EMBL" id="KJP87544.1"/>
    </source>
</evidence>
<reference evidence="5 6" key="1">
    <citation type="submission" date="2014-03" db="EMBL/GenBank/DDBJ databases">
        <title>The Genome Sequence of Plasmodium fragile nilgiri.</title>
        <authorList>
            <consortium name="The Broad Institute Genomics Platform"/>
            <consortium name="The Broad Institute Genome Sequencing Center for Infectious Disease"/>
            <person name="Neafsey D."/>
            <person name="Duraisingh M."/>
            <person name="Young S.K."/>
            <person name="Zeng Q."/>
            <person name="Gargeya S."/>
            <person name="Abouelleil A."/>
            <person name="Alvarado L."/>
            <person name="Chapman S.B."/>
            <person name="Gainer-Dewar J."/>
            <person name="Goldberg J."/>
            <person name="Griggs A."/>
            <person name="Gujja S."/>
            <person name="Hansen M."/>
            <person name="Howarth C."/>
            <person name="Imamovic A."/>
            <person name="Larimer J."/>
            <person name="Pearson M."/>
            <person name="Poon T.W."/>
            <person name="Priest M."/>
            <person name="Roberts A."/>
            <person name="Saif S."/>
            <person name="Shea T."/>
            <person name="Sykes S."/>
            <person name="Wortman J."/>
            <person name="Nusbaum C."/>
            <person name="Birren B."/>
        </authorList>
    </citation>
    <scope>NUCLEOTIDE SEQUENCE [LARGE SCALE GENOMIC DNA]</scope>
    <source>
        <strain evidence="6">nilgiri</strain>
    </source>
</reference>
<dbReference type="AlphaFoldDB" id="A0A0D9QKI3"/>
<keyword evidence="2" id="KW-0539">Nucleus</keyword>
<comment type="subcellular location">
    <subcellularLocation>
        <location evidence="1">Nucleus</location>
    </subcellularLocation>
</comment>
<dbReference type="Pfam" id="PF07967">
    <property type="entry name" value="zf-C3HC"/>
    <property type="match status" value="1"/>
</dbReference>
<gene>
    <name evidence="5" type="ORF">AK88_02848</name>
</gene>
<evidence type="ECO:0000256" key="3">
    <source>
        <dbReference type="SAM" id="MobiDB-lite"/>
    </source>
</evidence>
<dbReference type="VEuPathDB" id="PlasmoDB:AK88_02848"/>
<evidence type="ECO:0000256" key="2">
    <source>
        <dbReference type="ARBA" id="ARBA00023242"/>
    </source>
</evidence>
<feature type="compositionally biased region" description="Basic and acidic residues" evidence="3">
    <location>
        <begin position="492"/>
        <end position="501"/>
    </location>
</feature>
<dbReference type="GO" id="GO:0008270">
    <property type="term" value="F:zinc ion binding"/>
    <property type="evidence" value="ECO:0007669"/>
    <property type="project" value="InterPro"/>
</dbReference>
<dbReference type="PANTHER" id="PTHR15835:SF6">
    <property type="entry name" value="ZINC FINGER C3HC-TYPE PROTEIN 1"/>
    <property type="match status" value="1"/>
</dbReference>
<dbReference type="Proteomes" id="UP000054561">
    <property type="component" value="Unassembled WGS sequence"/>
</dbReference>
<accession>A0A0D9QKI3</accession>
<evidence type="ECO:0000256" key="1">
    <source>
        <dbReference type="ARBA" id="ARBA00004123"/>
    </source>
</evidence>
<feature type="compositionally biased region" description="Acidic residues" evidence="3">
    <location>
        <begin position="382"/>
        <end position="393"/>
    </location>
</feature>
<feature type="compositionally biased region" description="Polar residues" evidence="3">
    <location>
        <begin position="503"/>
        <end position="520"/>
    </location>
</feature>
<dbReference type="GO" id="GO:0005634">
    <property type="term" value="C:nucleus"/>
    <property type="evidence" value="ECO:0007669"/>
    <property type="project" value="UniProtKB-SubCell"/>
</dbReference>
<organism evidence="5 6">
    <name type="scientific">Plasmodium fragile</name>
    <dbReference type="NCBI Taxonomy" id="5857"/>
    <lineage>
        <taxon>Eukaryota</taxon>
        <taxon>Sar</taxon>
        <taxon>Alveolata</taxon>
        <taxon>Apicomplexa</taxon>
        <taxon>Aconoidasida</taxon>
        <taxon>Haemosporida</taxon>
        <taxon>Plasmodiidae</taxon>
        <taxon>Plasmodium</taxon>
        <taxon>Plasmodium (Plasmodium)</taxon>
    </lineage>
</organism>
<evidence type="ECO:0000313" key="6">
    <source>
        <dbReference type="Proteomes" id="UP000054561"/>
    </source>
</evidence>
<protein>
    <recommendedName>
        <fullName evidence="4">C3HC-type domain-containing protein</fullName>
    </recommendedName>
</protein>
<name>A0A0D9QKI3_PLAFR</name>
<keyword evidence="6" id="KW-1185">Reference proteome</keyword>
<feature type="compositionally biased region" description="Basic and acidic residues" evidence="3">
    <location>
        <begin position="437"/>
        <end position="450"/>
    </location>
</feature>
<dbReference type="SUPFAM" id="SSF57924">
    <property type="entry name" value="Inhibitor of apoptosis (IAP) repeat"/>
    <property type="match status" value="1"/>
</dbReference>
<dbReference type="OrthoDB" id="376508at2759"/>